<dbReference type="EMBL" id="CP126969">
    <property type="protein sequence ID" value="WIM68240.1"/>
    <property type="molecule type" value="Genomic_DNA"/>
</dbReference>
<dbReference type="SUPFAM" id="SSF56300">
    <property type="entry name" value="Metallo-dependent phosphatases"/>
    <property type="match status" value="1"/>
</dbReference>
<sequence length="420" mass="46451">MTASFNRRRLLQGGTIAAAAAAIGNFATPARAVDTANTAAPLQFNTDGTFKIMQFNDTQDDHLTDRRTLEFMGKALDHEKPNFALINGDVITSGPQDNEQVYQALNNVVMPMESRGIPWAVTFGNHDEDSTEEGGTTVFEPEMTNFVRQYRYNYNAPLDEAVYGASNTHLLVNGSTSSSPEFAIWMLDSGRYLDDALAGQPTDELPSYDYIRSSQIKWYRDLSIATEEQYGKKIPGLMYFHIPTFEHRDMWFGGPYNDTEAQHKAAVARHGIEGVKHEGVYVGAFNSGIYSAARERGDILGMYCGHDHINTFHGNYFGVELGYSPGTGFGTYGLNDGTWDMHTLRGARVFELNENTDRVYESTRLVFAKDLGIDMNPEPQKIEQPEAFPEYVTPGNSTPVPTPAPAQGSIDLSSNGLSSI</sequence>
<feature type="region of interest" description="Disordered" evidence="1">
    <location>
        <begin position="377"/>
        <end position="420"/>
    </location>
</feature>
<evidence type="ECO:0000256" key="2">
    <source>
        <dbReference type="SAM" id="SignalP"/>
    </source>
</evidence>
<keyword evidence="2" id="KW-0732">Signal</keyword>
<evidence type="ECO:0000259" key="3">
    <source>
        <dbReference type="Pfam" id="PF00149"/>
    </source>
</evidence>
<dbReference type="InterPro" id="IPR029052">
    <property type="entry name" value="Metallo-depent_PP-like"/>
</dbReference>
<dbReference type="Gene3D" id="3.60.21.10">
    <property type="match status" value="1"/>
</dbReference>
<dbReference type="PROSITE" id="PS51318">
    <property type="entry name" value="TAT"/>
    <property type="match status" value="1"/>
</dbReference>
<dbReference type="CDD" id="cd07383">
    <property type="entry name" value="MPP_Dcr2"/>
    <property type="match status" value="1"/>
</dbReference>
<reference evidence="4 5" key="1">
    <citation type="submission" date="2023-05" db="EMBL/GenBank/DDBJ databases">
        <title>Corynebacterium suedekumii sp. nov. and Corynebacterium breve sp. nov. isolated from raw cow's milk.</title>
        <authorList>
            <person name="Baer M.K."/>
            <person name="Mehl L."/>
            <person name="Hellmuth R."/>
            <person name="Marke G."/>
            <person name="Lipski A."/>
        </authorList>
    </citation>
    <scope>NUCLEOTIDE SEQUENCE [LARGE SCALE GENOMIC DNA]</scope>
    <source>
        <strain evidence="4 5">R4</strain>
    </source>
</reference>
<dbReference type="InterPro" id="IPR006311">
    <property type="entry name" value="TAT_signal"/>
</dbReference>
<keyword evidence="5" id="KW-1185">Reference proteome</keyword>
<protein>
    <submittedName>
        <fullName evidence="4">Metallophosphoesterase</fullName>
    </submittedName>
</protein>
<dbReference type="Pfam" id="PF00149">
    <property type="entry name" value="Metallophos"/>
    <property type="match status" value="1"/>
</dbReference>
<dbReference type="InterPro" id="IPR004843">
    <property type="entry name" value="Calcineurin-like_PHP"/>
</dbReference>
<dbReference type="PANTHER" id="PTHR32440:SF0">
    <property type="entry name" value="PHOSPHATASE DCR2-RELATED"/>
    <property type="match status" value="1"/>
</dbReference>
<dbReference type="Proteomes" id="UP001225598">
    <property type="component" value="Chromosome"/>
</dbReference>
<dbReference type="RefSeq" id="WP_284825660.1">
    <property type="nucleotide sequence ID" value="NZ_CP126969.1"/>
</dbReference>
<accession>A0ABY8VL18</accession>
<name>A0ABY8VL18_9CORY</name>
<dbReference type="PANTHER" id="PTHR32440">
    <property type="entry name" value="PHOSPHATASE DCR2-RELATED-RELATED"/>
    <property type="match status" value="1"/>
</dbReference>
<proteinExistence type="predicted"/>
<evidence type="ECO:0000256" key="1">
    <source>
        <dbReference type="SAM" id="MobiDB-lite"/>
    </source>
</evidence>
<evidence type="ECO:0000313" key="5">
    <source>
        <dbReference type="Proteomes" id="UP001225598"/>
    </source>
</evidence>
<feature type="chain" id="PRO_5047274005" evidence="2">
    <location>
        <begin position="33"/>
        <end position="420"/>
    </location>
</feature>
<feature type="signal peptide" evidence="2">
    <location>
        <begin position="1"/>
        <end position="32"/>
    </location>
</feature>
<organism evidence="4 5">
    <name type="scientific">Corynebacterium breve</name>
    <dbReference type="NCBI Taxonomy" id="3049799"/>
    <lineage>
        <taxon>Bacteria</taxon>
        <taxon>Bacillati</taxon>
        <taxon>Actinomycetota</taxon>
        <taxon>Actinomycetes</taxon>
        <taxon>Mycobacteriales</taxon>
        <taxon>Corynebacteriaceae</taxon>
        <taxon>Corynebacterium</taxon>
    </lineage>
</organism>
<evidence type="ECO:0000313" key="4">
    <source>
        <dbReference type="EMBL" id="WIM68240.1"/>
    </source>
</evidence>
<feature type="compositionally biased region" description="Polar residues" evidence="1">
    <location>
        <begin position="410"/>
        <end position="420"/>
    </location>
</feature>
<feature type="domain" description="Calcineurin-like phosphoesterase" evidence="3">
    <location>
        <begin position="50"/>
        <end position="258"/>
    </location>
</feature>
<gene>
    <name evidence="4" type="ORF">QP027_02230</name>
</gene>